<dbReference type="PANTHER" id="PTHR12905:SF0">
    <property type="entry name" value="CALCINEURIN-LIKE PHOSPHOESTERASE DOMAIN-CONTAINING PROTEIN"/>
    <property type="match status" value="1"/>
</dbReference>
<dbReference type="Gene3D" id="3.60.21.10">
    <property type="match status" value="1"/>
</dbReference>
<proteinExistence type="inferred from homology"/>
<dbReference type="InterPro" id="IPR051693">
    <property type="entry name" value="UPF0046_metallophosphoest"/>
</dbReference>
<dbReference type="CDD" id="cd07379">
    <property type="entry name" value="MPP_239FB"/>
    <property type="match status" value="1"/>
</dbReference>
<accession>A0ABY7EM33</accession>
<organism evidence="3 4">
    <name type="scientific">Mya arenaria</name>
    <name type="common">Soft-shell clam</name>
    <dbReference type="NCBI Taxonomy" id="6604"/>
    <lineage>
        <taxon>Eukaryota</taxon>
        <taxon>Metazoa</taxon>
        <taxon>Spiralia</taxon>
        <taxon>Lophotrochozoa</taxon>
        <taxon>Mollusca</taxon>
        <taxon>Bivalvia</taxon>
        <taxon>Autobranchia</taxon>
        <taxon>Heteroconchia</taxon>
        <taxon>Euheterodonta</taxon>
        <taxon>Imparidentia</taxon>
        <taxon>Neoheterodontei</taxon>
        <taxon>Myida</taxon>
        <taxon>Myoidea</taxon>
        <taxon>Myidae</taxon>
        <taxon>Mya</taxon>
    </lineage>
</organism>
<sequence>MVVRTYISTMLRRLQRTLTKSGKRAGAEVKVHHLTEEPTRAWETINNSQTVIQVTQMPHDTQISSKELRIVCVSDTHVLVEDVPNFIPPGDILIHAGDFGHGGAPVQVKRFNDFLGTLPHSVKIVIAGNHDQMFDERIVRHKGFVCQLIFLTETELDTQLQNYGVQSCRDILTECVYLEDSSIKICGVNFYGSPWQPKHGRVPGAFRYERGQQGLDIWNKIPNETDILITHGPPLGHGDLVDYSRDNHCGCVELLSTVQQRVKPEYHVFGHIHEGYGVTTDRKTTYINASSVDRWYSDLNKPIVFDFPIPKGHSKEELAHVKPCHLIRNKVRRFPAD</sequence>
<evidence type="ECO:0000259" key="2">
    <source>
        <dbReference type="Pfam" id="PF00149"/>
    </source>
</evidence>
<dbReference type="InterPro" id="IPR029052">
    <property type="entry name" value="Metallo-depent_PP-like"/>
</dbReference>
<name>A0ABY7EM33_MYAAR</name>
<dbReference type="InterPro" id="IPR004843">
    <property type="entry name" value="Calcineurin-like_PHP"/>
</dbReference>
<reference evidence="3" key="1">
    <citation type="submission" date="2022-11" db="EMBL/GenBank/DDBJ databases">
        <title>Centuries of genome instability and evolution in soft-shell clam transmissible cancer (bioRxiv).</title>
        <authorList>
            <person name="Hart S.F.M."/>
            <person name="Yonemitsu M.A."/>
            <person name="Giersch R.M."/>
            <person name="Beal B.F."/>
            <person name="Arriagada G."/>
            <person name="Davis B.W."/>
            <person name="Ostrander E.A."/>
            <person name="Goff S.P."/>
            <person name="Metzger M.J."/>
        </authorList>
    </citation>
    <scope>NUCLEOTIDE SEQUENCE</scope>
    <source>
        <strain evidence="3">MELC-2E11</strain>
        <tissue evidence="3">Siphon/mantle</tissue>
    </source>
</reference>
<dbReference type="PANTHER" id="PTHR12905">
    <property type="entry name" value="METALLOPHOSPHOESTERASE"/>
    <property type="match status" value="1"/>
</dbReference>
<dbReference type="SUPFAM" id="SSF56300">
    <property type="entry name" value="Metallo-dependent phosphatases"/>
    <property type="match status" value="1"/>
</dbReference>
<dbReference type="Pfam" id="PF00149">
    <property type="entry name" value="Metallophos"/>
    <property type="match status" value="1"/>
</dbReference>
<keyword evidence="4" id="KW-1185">Reference proteome</keyword>
<comment type="similarity">
    <text evidence="1">Belongs to the UPF0046 family.</text>
</comment>
<gene>
    <name evidence="3" type="ORF">MAR_035135</name>
</gene>
<feature type="domain" description="Calcineurin-like phosphoesterase" evidence="2">
    <location>
        <begin position="68"/>
        <end position="274"/>
    </location>
</feature>
<evidence type="ECO:0000256" key="1">
    <source>
        <dbReference type="ARBA" id="ARBA00007993"/>
    </source>
</evidence>
<dbReference type="EMBL" id="CP111018">
    <property type="protein sequence ID" value="WAR10059.1"/>
    <property type="molecule type" value="Genomic_DNA"/>
</dbReference>
<protein>
    <submittedName>
        <fullName evidence="3">YW12-like protein</fullName>
    </submittedName>
</protein>
<evidence type="ECO:0000313" key="3">
    <source>
        <dbReference type="EMBL" id="WAR10059.1"/>
    </source>
</evidence>
<dbReference type="Proteomes" id="UP001164746">
    <property type="component" value="Chromosome 7"/>
</dbReference>
<evidence type="ECO:0000313" key="4">
    <source>
        <dbReference type="Proteomes" id="UP001164746"/>
    </source>
</evidence>